<dbReference type="Proteomes" id="UP000182409">
    <property type="component" value="Unassembled WGS sequence"/>
</dbReference>
<evidence type="ECO:0000256" key="4">
    <source>
        <dbReference type="ARBA" id="ARBA00023125"/>
    </source>
</evidence>
<sequence length="506" mass="55177">MSEFSGELTNLSPLGKQTAASLRFPLSDDPIGVNAHAAKVQLLVLDDDPPVLKACCEIAAGMGFAVHAANSADEAREAVRLHAIDVVLMDLKMPAGGLSLLEEIRIKRPRSSIVVMTAFATVASAVDAIRLGATDYLTKPFAMDELTGVLERAGQRRSFELESRRVQQNLREQKGHGHLVGSSPVMEKLYRIVAKVALSAHPVLIAGENGTGKETVARTIHTTGPNSTRRFAVVECGQLAPAVLESELFGYSRSAYTGFDRSKDALLTSEEGGTLFLDQVSEMPLDIQAKLLRALQEREVRPPGARQGAPLTVRILAGCSRNLSSLVDQGLFRKDLYYRLNVVGLRMPPLRERREDIPLLAEHFLERMRRESAIGYRFTPEAMRVMSHYSWPGNVRELENAVERACALSSGSLLHMGDLPTQMQSVGGSDDFAGDLTRVDERRSQSGNARGGAGLPAIVSIAELEREAILNTIQQLHGDKLMAAKLLGIGKTTLYRKLKEYGITDS</sequence>
<dbReference type="PRINTS" id="PR01590">
    <property type="entry name" value="HTHFIS"/>
</dbReference>
<dbReference type="Gene3D" id="1.10.8.60">
    <property type="match status" value="1"/>
</dbReference>
<gene>
    <name evidence="10" type="ORF">SAMN05443244_0611</name>
</gene>
<evidence type="ECO:0000313" key="10">
    <source>
        <dbReference type="EMBL" id="SEB45540.1"/>
    </source>
</evidence>
<dbReference type="Gene3D" id="3.40.50.2300">
    <property type="match status" value="1"/>
</dbReference>
<dbReference type="CDD" id="cd00009">
    <property type="entry name" value="AAA"/>
    <property type="match status" value="1"/>
</dbReference>
<dbReference type="PANTHER" id="PTHR32071:SF14">
    <property type="entry name" value="TRANSCRIPTIONAL REGULATORY PROTEIN RTCR"/>
    <property type="match status" value="1"/>
</dbReference>
<evidence type="ECO:0000256" key="1">
    <source>
        <dbReference type="ARBA" id="ARBA00022741"/>
    </source>
</evidence>
<evidence type="ECO:0000256" key="6">
    <source>
        <dbReference type="ARBA" id="ARBA00023163"/>
    </source>
</evidence>
<dbReference type="InterPro" id="IPR002197">
    <property type="entry name" value="HTH_Fis"/>
</dbReference>
<dbReference type="EMBL" id="FNSD01000001">
    <property type="protein sequence ID" value="SEB45540.1"/>
    <property type="molecule type" value="Genomic_DNA"/>
</dbReference>
<dbReference type="AlphaFoldDB" id="A0A1H4JGW3"/>
<keyword evidence="5" id="KW-0010">Activator</keyword>
<proteinExistence type="predicted"/>
<dbReference type="InterPro" id="IPR002078">
    <property type="entry name" value="Sigma_54_int"/>
</dbReference>
<dbReference type="SUPFAM" id="SSF52540">
    <property type="entry name" value="P-loop containing nucleoside triphosphate hydrolases"/>
    <property type="match status" value="1"/>
</dbReference>
<dbReference type="InterPro" id="IPR009057">
    <property type="entry name" value="Homeodomain-like_sf"/>
</dbReference>
<dbReference type="SUPFAM" id="SSF46689">
    <property type="entry name" value="Homeodomain-like"/>
    <property type="match status" value="1"/>
</dbReference>
<dbReference type="GO" id="GO:0043565">
    <property type="term" value="F:sequence-specific DNA binding"/>
    <property type="evidence" value="ECO:0007669"/>
    <property type="project" value="InterPro"/>
</dbReference>
<evidence type="ECO:0000256" key="2">
    <source>
        <dbReference type="ARBA" id="ARBA00022840"/>
    </source>
</evidence>
<dbReference type="PANTHER" id="PTHR32071">
    <property type="entry name" value="TRANSCRIPTIONAL REGULATORY PROTEIN"/>
    <property type="match status" value="1"/>
</dbReference>
<feature type="domain" description="Response regulatory" evidence="9">
    <location>
        <begin position="41"/>
        <end position="154"/>
    </location>
</feature>
<organism evidence="10 11">
    <name type="scientific">Terriglobus roseus</name>
    <dbReference type="NCBI Taxonomy" id="392734"/>
    <lineage>
        <taxon>Bacteria</taxon>
        <taxon>Pseudomonadati</taxon>
        <taxon>Acidobacteriota</taxon>
        <taxon>Terriglobia</taxon>
        <taxon>Terriglobales</taxon>
        <taxon>Acidobacteriaceae</taxon>
        <taxon>Terriglobus</taxon>
    </lineage>
</organism>
<dbReference type="InterPro" id="IPR001789">
    <property type="entry name" value="Sig_transdc_resp-reg_receiver"/>
</dbReference>
<keyword evidence="4" id="KW-0238">DNA-binding</keyword>
<evidence type="ECO:0000256" key="5">
    <source>
        <dbReference type="ARBA" id="ARBA00023159"/>
    </source>
</evidence>
<keyword evidence="2" id="KW-0067">ATP-binding</keyword>
<feature type="modified residue" description="4-aspartylphosphate" evidence="7">
    <location>
        <position position="90"/>
    </location>
</feature>
<accession>A0A1H4JGW3</accession>
<dbReference type="Pfam" id="PF00072">
    <property type="entry name" value="Response_reg"/>
    <property type="match status" value="1"/>
</dbReference>
<dbReference type="Pfam" id="PF02954">
    <property type="entry name" value="HTH_8"/>
    <property type="match status" value="1"/>
</dbReference>
<dbReference type="InterPro" id="IPR011006">
    <property type="entry name" value="CheY-like_superfamily"/>
</dbReference>
<evidence type="ECO:0000256" key="7">
    <source>
        <dbReference type="PROSITE-ProRule" id="PRU00169"/>
    </source>
</evidence>
<dbReference type="RefSeq" id="WP_244501934.1">
    <property type="nucleotide sequence ID" value="NZ_FNSD01000001.1"/>
</dbReference>
<keyword evidence="3" id="KW-0805">Transcription regulation</keyword>
<dbReference type="InterPro" id="IPR027417">
    <property type="entry name" value="P-loop_NTPase"/>
</dbReference>
<dbReference type="Pfam" id="PF00158">
    <property type="entry name" value="Sigma54_activat"/>
    <property type="match status" value="1"/>
</dbReference>
<dbReference type="InterPro" id="IPR058031">
    <property type="entry name" value="AAA_lid_NorR"/>
</dbReference>
<dbReference type="PROSITE" id="PS00688">
    <property type="entry name" value="SIGMA54_INTERACT_3"/>
    <property type="match status" value="1"/>
</dbReference>
<dbReference type="SMART" id="SM00448">
    <property type="entry name" value="REC"/>
    <property type="match status" value="1"/>
</dbReference>
<name>A0A1H4JGW3_9BACT</name>
<keyword evidence="1" id="KW-0547">Nucleotide-binding</keyword>
<dbReference type="SUPFAM" id="SSF52172">
    <property type="entry name" value="CheY-like"/>
    <property type="match status" value="1"/>
</dbReference>
<evidence type="ECO:0000259" key="8">
    <source>
        <dbReference type="PROSITE" id="PS50045"/>
    </source>
</evidence>
<evidence type="ECO:0000259" key="9">
    <source>
        <dbReference type="PROSITE" id="PS50110"/>
    </source>
</evidence>
<reference evidence="10 11" key="1">
    <citation type="submission" date="2016-10" db="EMBL/GenBank/DDBJ databases">
        <authorList>
            <person name="de Groot N.N."/>
        </authorList>
    </citation>
    <scope>NUCLEOTIDE SEQUENCE [LARGE SCALE GENOMIC DNA]</scope>
    <source>
        <strain evidence="10 11">AB35.6</strain>
    </source>
</reference>
<dbReference type="GO" id="GO:0005524">
    <property type="term" value="F:ATP binding"/>
    <property type="evidence" value="ECO:0007669"/>
    <property type="project" value="UniProtKB-KW"/>
</dbReference>
<keyword evidence="7" id="KW-0597">Phosphoprotein</keyword>
<dbReference type="PROSITE" id="PS50045">
    <property type="entry name" value="SIGMA54_INTERACT_4"/>
    <property type="match status" value="1"/>
</dbReference>
<dbReference type="GO" id="GO:0000160">
    <property type="term" value="P:phosphorelay signal transduction system"/>
    <property type="evidence" value="ECO:0007669"/>
    <property type="project" value="InterPro"/>
</dbReference>
<keyword evidence="6" id="KW-0804">Transcription</keyword>
<evidence type="ECO:0000313" key="11">
    <source>
        <dbReference type="Proteomes" id="UP000182409"/>
    </source>
</evidence>
<dbReference type="Gene3D" id="3.40.50.300">
    <property type="entry name" value="P-loop containing nucleotide triphosphate hydrolases"/>
    <property type="match status" value="1"/>
</dbReference>
<protein>
    <submittedName>
        <fullName evidence="10">Two-component system, NtrC family, response regulator HydG</fullName>
    </submittedName>
</protein>
<dbReference type="InterPro" id="IPR025944">
    <property type="entry name" value="Sigma_54_int_dom_CS"/>
</dbReference>
<dbReference type="GO" id="GO:0006355">
    <property type="term" value="P:regulation of DNA-templated transcription"/>
    <property type="evidence" value="ECO:0007669"/>
    <property type="project" value="InterPro"/>
</dbReference>
<feature type="domain" description="Sigma-54 factor interaction" evidence="8">
    <location>
        <begin position="179"/>
        <end position="407"/>
    </location>
</feature>
<dbReference type="Pfam" id="PF25601">
    <property type="entry name" value="AAA_lid_14"/>
    <property type="match status" value="1"/>
</dbReference>
<evidence type="ECO:0000256" key="3">
    <source>
        <dbReference type="ARBA" id="ARBA00023015"/>
    </source>
</evidence>
<dbReference type="PROSITE" id="PS50110">
    <property type="entry name" value="RESPONSE_REGULATORY"/>
    <property type="match status" value="1"/>
</dbReference>
<dbReference type="Gene3D" id="1.10.10.60">
    <property type="entry name" value="Homeodomain-like"/>
    <property type="match status" value="1"/>
</dbReference>
<dbReference type="FunFam" id="1.10.8.60:FF:000014">
    <property type="entry name" value="DNA-binding transcriptional regulator NtrC"/>
    <property type="match status" value="1"/>
</dbReference>
<dbReference type="FunFam" id="3.40.50.300:FF:000006">
    <property type="entry name" value="DNA-binding transcriptional regulator NtrC"/>
    <property type="match status" value="1"/>
</dbReference>